<dbReference type="Proteomes" id="UP000318571">
    <property type="component" value="Chromosome 4"/>
</dbReference>
<evidence type="ECO:0000256" key="9">
    <source>
        <dbReference type="ARBA" id="ARBA00022946"/>
    </source>
</evidence>
<evidence type="ECO:0000256" key="7">
    <source>
        <dbReference type="ARBA" id="ARBA00022801"/>
    </source>
</evidence>
<dbReference type="PANTHER" id="PTHR13966">
    <property type="entry name" value="ENDONUCLEASE RELATED"/>
    <property type="match status" value="1"/>
</dbReference>
<evidence type="ECO:0000256" key="2">
    <source>
        <dbReference type="ARBA" id="ARBA00004173"/>
    </source>
</evidence>
<dbReference type="GO" id="GO:0000014">
    <property type="term" value="F:single-stranded DNA endodeoxyribonuclease activity"/>
    <property type="evidence" value="ECO:0007669"/>
    <property type="project" value="TreeGrafter"/>
</dbReference>
<sequence length="328" mass="37234">MWSNRFIQLSKYAVVSTMAIGVGYRIGQSNGHESADPWSVLKDLKAKPGLPIFGSVSAATAISRDLAPVQTPAEVAIPQKDVGIPSEPLPGQSRIMEIMRFGFPGLDNIRSHRDYVVSYDRRSRLAHWVFEHLTRESVKRNDQVDRQKSEFKEDLSIHPFFRSSNQDYKYSGFDRGHLAAAGNHRQNQDVCNETFLLSNMAPQVGVGFNRDKWEHLERYVRNLTKLYRNVYVCTGPLYLPKPGPDGKNYVRYQVIGANNVAVPTHFFKVIVGEMENRDLEMEAYVLPNEAIPDDVPPDSVERAAGLLFFDRIARNQLKKINGKKIGWL</sequence>
<keyword evidence="7 14" id="KW-0378">Hydrolase</keyword>
<keyword evidence="18" id="KW-1185">Reference proteome</keyword>
<evidence type="ECO:0000256" key="12">
    <source>
        <dbReference type="PIRSR" id="PIRSR640255-1"/>
    </source>
</evidence>
<keyword evidence="10" id="KW-0496">Mitochondrion</keyword>
<accession>A0A553NNF7</accession>
<keyword evidence="6 14" id="KW-0255">Endonuclease</keyword>
<dbReference type="InterPro" id="IPR044925">
    <property type="entry name" value="His-Me_finger_sf"/>
</dbReference>
<keyword evidence="4 14" id="KW-0540">Nuclease</keyword>
<evidence type="ECO:0000256" key="1">
    <source>
        <dbReference type="ARBA" id="ARBA00001946"/>
    </source>
</evidence>
<dbReference type="InterPro" id="IPR018524">
    <property type="entry name" value="DNA/RNA_endonuclease_AS"/>
</dbReference>
<dbReference type="SMART" id="SM00477">
    <property type="entry name" value="NUC"/>
    <property type="match status" value="1"/>
</dbReference>
<dbReference type="GO" id="GO:0006309">
    <property type="term" value="P:apoptotic DNA fragmentation"/>
    <property type="evidence" value="ECO:0007669"/>
    <property type="project" value="TreeGrafter"/>
</dbReference>
<dbReference type="GO" id="GO:0004521">
    <property type="term" value="F:RNA endonuclease activity"/>
    <property type="evidence" value="ECO:0007669"/>
    <property type="project" value="TreeGrafter"/>
</dbReference>
<evidence type="ECO:0000256" key="5">
    <source>
        <dbReference type="ARBA" id="ARBA00022723"/>
    </source>
</evidence>
<dbReference type="STRING" id="6832.A0A553NNF7"/>
<dbReference type="GO" id="GO:0005743">
    <property type="term" value="C:mitochondrial inner membrane"/>
    <property type="evidence" value="ECO:0007669"/>
    <property type="project" value="TreeGrafter"/>
</dbReference>
<keyword evidence="11" id="KW-1015">Disulfide bond</keyword>
<keyword evidence="5 13" id="KW-0479">Metal-binding</keyword>
<evidence type="ECO:0000256" key="4">
    <source>
        <dbReference type="ARBA" id="ARBA00022722"/>
    </source>
</evidence>
<comment type="caution">
    <text evidence="17">The sequence shown here is derived from an EMBL/GenBank/DDBJ whole genome shotgun (WGS) entry which is preliminary data.</text>
</comment>
<dbReference type="InterPro" id="IPR044929">
    <property type="entry name" value="DNA/RNA_non-sp_Endonuclease_sf"/>
</dbReference>
<keyword evidence="9" id="KW-0809">Transit peptide</keyword>
<evidence type="ECO:0000256" key="10">
    <source>
        <dbReference type="ARBA" id="ARBA00023128"/>
    </source>
</evidence>
<dbReference type="OMA" id="YVMPNQV"/>
<evidence type="ECO:0000256" key="11">
    <source>
        <dbReference type="ARBA" id="ARBA00023157"/>
    </source>
</evidence>
<dbReference type="InterPro" id="IPR020821">
    <property type="entry name" value="ENPP1-3/EXOG-like_nuc-like"/>
</dbReference>
<protein>
    <recommendedName>
        <fullName evidence="14">Endonuclease</fullName>
        <ecNumber evidence="14">3.1.30.-</ecNumber>
    </recommendedName>
</protein>
<dbReference type="Gene3D" id="3.40.570.10">
    <property type="entry name" value="Extracellular Endonuclease, subunit A"/>
    <property type="match status" value="1"/>
</dbReference>
<gene>
    <name evidence="17" type="ORF">TCAL_03740</name>
</gene>
<feature type="domain" description="DNA/RNA non-specific endonuclease/pyrophosphatase/phosphodiesterase" evidence="16">
    <location>
        <begin position="111"/>
        <end position="315"/>
    </location>
</feature>
<dbReference type="GO" id="GO:0003676">
    <property type="term" value="F:nucleic acid binding"/>
    <property type="evidence" value="ECO:0007669"/>
    <property type="project" value="InterPro"/>
</dbReference>
<dbReference type="GO" id="GO:0046872">
    <property type="term" value="F:metal ion binding"/>
    <property type="evidence" value="ECO:0007669"/>
    <property type="project" value="UniProtKB-KW"/>
</dbReference>
<dbReference type="InterPro" id="IPR040255">
    <property type="entry name" value="Non-specific_endonuclease"/>
</dbReference>
<evidence type="ECO:0000259" key="15">
    <source>
        <dbReference type="SMART" id="SM00477"/>
    </source>
</evidence>
<evidence type="ECO:0000256" key="3">
    <source>
        <dbReference type="ARBA" id="ARBA00010052"/>
    </source>
</evidence>
<evidence type="ECO:0000256" key="13">
    <source>
        <dbReference type="PIRSR" id="PIRSR640255-2"/>
    </source>
</evidence>
<feature type="domain" description="ENPP1-3/EXOG-like endonuclease/phosphodiesterase" evidence="15">
    <location>
        <begin position="112"/>
        <end position="315"/>
    </location>
</feature>
<feature type="binding site" evidence="13">
    <location>
        <position position="209"/>
    </location>
    <ligand>
        <name>Mg(2+)</name>
        <dbReference type="ChEBI" id="CHEBI:18420"/>
        <note>catalytic</note>
    </ligand>
</feature>
<comment type="subcellular location">
    <subcellularLocation>
        <location evidence="2">Mitochondrion</location>
    </subcellularLocation>
</comment>
<comment type="similarity">
    <text evidence="3 14">Belongs to the DNA/RNA non-specific endonuclease family.</text>
</comment>
<dbReference type="PROSITE" id="PS01070">
    <property type="entry name" value="NUCLEASE_NON_SPEC"/>
    <property type="match status" value="1"/>
</dbReference>
<dbReference type="GO" id="GO:0005634">
    <property type="term" value="C:nucleus"/>
    <property type="evidence" value="ECO:0007669"/>
    <property type="project" value="TreeGrafter"/>
</dbReference>
<dbReference type="EMBL" id="VCGU01000011">
    <property type="protein sequence ID" value="TRY66955.1"/>
    <property type="molecule type" value="Genomic_DNA"/>
</dbReference>
<dbReference type="SUPFAM" id="SSF54060">
    <property type="entry name" value="His-Me finger endonucleases"/>
    <property type="match status" value="1"/>
</dbReference>
<keyword evidence="8" id="KW-0460">Magnesium</keyword>
<name>A0A553NNF7_TIGCA</name>
<feature type="active site" description="Proton acceptor" evidence="12">
    <location>
        <position position="177"/>
    </location>
</feature>
<organism evidence="17 18">
    <name type="scientific">Tigriopus californicus</name>
    <name type="common">Marine copepod</name>
    <dbReference type="NCBI Taxonomy" id="6832"/>
    <lineage>
        <taxon>Eukaryota</taxon>
        <taxon>Metazoa</taxon>
        <taxon>Ecdysozoa</taxon>
        <taxon>Arthropoda</taxon>
        <taxon>Crustacea</taxon>
        <taxon>Multicrustacea</taxon>
        <taxon>Hexanauplia</taxon>
        <taxon>Copepoda</taxon>
        <taxon>Harpacticoida</taxon>
        <taxon>Harpacticidae</taxon>
        <taxon>Tigriopus</taxon>
    </lineage>
</organism>
<evidence type="ECO:0000256" key="14">
    <source>
        <dbReference type="RuleBase" id="RU366055"/>
    </source>
</evidence>
<dbReference type="FunFam" id="3.40.570.10:FF:000002">
    <property type="entry name" value="Endonuclease G, mitochondrial"/>
    <property type="match status" value="1"/>
</dbReference>
<dbReference type="InterPro" id="IPR001604">
    <property type="entry name" value="Endo_G_ENPP1-like_dom"/>
</dbReference>
<proteinExistence type="inferred from homology"/>
<evidence type="ECO:0000313" key="18">
    <source>
        <dbReference type="Proteomes" id="UP000318571"/>
    </source>
</evidence>
<evidence type="ECO:0000259" key="16">
    <source>
        <dbReference type="SMART" id="SM00892"/>
    </source>
</evidence>
<dbReference type="EC" id="3.1.30.-" evidence="14"/>
<dbReference type="PANTHER" id="PTHR13966:SF5">
    <property type="entry name" value="ENDONUCLEASE G, MITOCHONDRIAL"/>
    <property type="match status" value="1"/>
</dbReference>
<dbReference type="SMART" id="SM00892">
    <property type="entry name" value="Endonuclease_NS"/>
    <property type="match status" value="1"/>
</dbReference>
<dbReference type="CDD" id="cd00091">
    <property type="entry name" value="NUC"/>
    <property type="match status" value="1"/>
</dbReference>
<evidence type="ECO:0000256" key="8">
    <source>
        <dbReference type="ARBA" id="ARBA00022842"/>
    </source>
</evidence>
<reference evidence="17 18" key="1">
    <citation type="journal article" date="2018" name="Nat. Ecol. Evol.">
        <title>Genomic signatures of mitonuclear coevolution across populations of Tigriopus californicus.</title>
        <authorList>
            <person name="Barreto F.S."/>
            <person name="Watson E.T."/>
            <person name="Lima T.G."/>
            <person name="Willett C.S."/>
            <person name="Edmands S."/>
            <person name="Li W."/>
            <person name="Burton R.S."/>
        </authorList>
    </citation>
    <scope>NUCLEOTIDE SEQUENCE [LARGE SCALE GENOMIC DNA]</scope>
    <source>
        <strain evidence="17 18">San Diego</strain>
    </source>
</reference>
<evidence type="ECO:0000313" key="17">
    <source>
        <dbReference type="EMBL" id="TRY66955.1"/>
    </source>
</evidence>
<dbReference type="Pfam" id="PF01223">
    <property type="entry name" value="Endonuclease_NS"/>
    <property type="match status" value="1"/>
</dbReference>
<evidence type="ECO:0000256" key="6">
    <source>
        <dbReference type="ARBA" id="ARBA00022759"/>
    </source>
</evidence>
<comment type="cofactor">
    <cofactor evidence="1 14">
        <name>Mg(2+)</name>
        <dbReference type="ChEBI" id="CHEBI:18420"/>
    </cofactor>
</comment>
<dbReference type="AlphaFoldDB" id="A0A553NNF7"/>